<dbReference type="InterPro" id="IPR029063">
    <property type="entry name" value="SAM-dependent_MTases_sf"/>
</dbReference>
<dbReference type="InterPro" id="IPR041698">
    <property type="entry name" value="Methyltransf_25"/>
</dbReference>
<proteinExistence type="predicted"/>
<evidence type="ECO:0000313" key="4">
    <source>
        <dbReference type="EMBL" id="KIW65022.1"/>
    </source>
</evidence>
<dbReference type="AlphaFoldDB" id="A0A0D2DS95"/>
<evidence type="ECO:0000256" key="1">
    <source>
        <dbReference type="ARBA" id="ARBA00022679"/>
    </source>
</evidence>
<dbReference type="EMBL" id="KN846960">
    <property type="protein sequence ID" value="KIW65022.1"/>
    <property type="molecule type" value="Genomic_DNA"/>
</dbReference>
<organism evidence="4 5">
    <name type="scientific">Phialophora macrospora</name>
    <dbReference type="NCBI Taxonomy" id="1851006"/>
    <lineage>
        <taxon>Eukaryota</taxon>
        <taxon>Fungi</taxon>
        <taxon>Dikarya</taxon>
        <taxon>Ascomycota</taxon>
        <taxon>Pezizomycotina</taxon>
        <taxon>Eurotiomycetes</taxon>
        <taxon>Chaetothyriomycetidae</taxon>
        <taxon>Chaetothyriales</taxon>
        <taxon>Herpotrichiellaceae</taxon>
        <taxon>Phialophora</taxon>
    </lineage>
</organism>
<dbReference type="CDD" id="cd02440">
    <property type="entry name" value="AdoMet_MTases"/>
    <property type="match status" value="1"/>
</dbReference>
<dbReference type="HOGENOM" id="CLU_060397_0_0_1"/>
<reference evidence="4 5" key="1">
    <citation type="submission" date="2015-01" db="EMBL/GenBank/DDBJ databases">
        <title>The Genome Sequence of Capronia semiimmersa CBS27337.</title>
        <authorList>
            <consortium name="The Broad Institute Genomics Platform"/>
            <person name="Cuomo C."/>
            <person name="de Hoog S."/>
            <person name="Gorbushina A."/>
            <person name="Stielow B."/>
            <person name="Teixiera M."/>
            <person name="Abouelleil A."/>
            <person name="Chapman S.B."/>
            <person name="Priest M."/>
            <person name="Young S.K."/>
            <person name="Wortman J."/>
            <person name="Nusbaum C."/>
            <person name="Birren B."/>
        </authorList>
    </citation>
    <scope>NUCLEOTIDE SEQUENCE [LARGE SCALE GENOMIC DNA]</scope>
    <source>
        <strain evidence="4 5">CBS 27337</strain>
    </source>
</reference>
<dbReference type="STRING" id="5601.A0A0D2DS95"/>
<evidence type="ECO:0000256" key="2">
    <source>
        <dbReference type="SAM" id="MobiDB-lite"/>
    </source>
</evidence>
<feature type="region of interest" description="Disordered" evidence="2">
    <location>
        <begin position="1"/>
        <end position="43"/>
    </location>
</feature>
<dbReference type="Proteomes" id="UP000054266">
    <property type="component" value="Unassembled WGS sequence"/>
</dbReference>
<gene>
    <name evidence="4" type="ORF">PV04_07312</name>
</gene>
<accession>A0A0D2DS95</accession>
<feature type="compositionally biased region" description="Polar residues" evidence="2">
    <location>
        <begin position="32"/>
        <end position="43"/>
    </location>
</feature>
<dbReference type="GO" id="GO:0016740">
    <property type="term" value="F:transferase activity"/>
    <property type="evidence" value="ECO:0007669"/>
    <property type="project" value="UniProtKB-KW"/>
</dbReference>
<name>A0A0D2DS95_9EURO</name>
<dbReference type="PANTHER" id="PTHR43861">
    <property type="entry name" value="TRANS-ACONITATE 2-METHYLTRANSFERASE-RELATED"/>
    <property type="match status" value="1"/>
</dbReference>
<dbReference type="Pfam" id="PF13649">
    <property type="entry name" value="Methyltransf_25"/>
    <property type="match status" value="1"/>
</dbReference>
<keyword evidence="1" id="KW-0808">Transferase</keyword>
<protein>
    <recommendedName>
        <fullName evidence="3">Methyltransferase domain-containing protein</fullName>
    </recommendedName>
</protein>
<dbReference type="Gene3D" id="3.40.50.150">
    <property type="entry name" value="Vaccinia Virus protein VP39"/>
    <property type="match status" value="1"/>
</dbReference>
<dbReference type="SUPFAM" id="SSF53335">
    <property type="entry name" value="S-adenosyl-L-methionine-dependent methyltransferases"/>
    <property type="match status" value="1"/>
</dbReference>
<feature type="compositionally biased region" description="Pro residues" evidence="2">
    <location>
        <begin position="270"/>
        <end position="281"/>
    </location>
</feature>
<feature type="domain" description="Methyltransferase" evidence="3">
    <location>
        <begin position="89"/>
        <end position="178"/>
    </location>
</feature>
<sequence length="281" mass="30880">MKGQACKRNPVASHQAPVRYRRSPTPCRRGTNKSSPPHTTGIMSTAGAQAGFETFDALNIEYEKAYHDNPFKVACVKKAISMLQPGSRVLDVGCGTGMPVSQLLSTAGLDVSGFDISPKMVHYAQSRVKGTFVVSDMLEYQPAGQFAGVFIIFAHLQLSYADFHTAAYKFTQALQPGGILALGQMPADKYVRAETDWDETKTYVEDYDAPFMGEMLPTLALSAEGQLEFLRSMGLEIVSNKIDTFHPNNPKCLPEEQQYIIARRPDDKPLSPPKPLPKTTS</sequence>
<evidence type="ECO:0000259" key="3">
    <source>
        <dbReference type="Pfam" id="PF13649"/>
    </source>
</evidence>
<feature type="region of interest" description="Disordered" evidence="2">
    <location>
        <begin position="262"/>
        <end position="281"/>
    </location>
</feature>
<keyword evidence="5" id="KW-1185">Reference proteome</keyword>
<evidence type="ECO:0000313" key="5">
    <source>
        <dbReference type="Proteomes" id="UP000054266"/>
    </source>
</evidence>